<proteinExistence type="predicted"/>
<dbReference type="GO" id="GO:0004674">
    <property type="term" value="F:protein serine/threonine kinase activity"/>
    <property type="evidence" value="ECO:0007669"/>
    <property type="project" value="UniProtKB-KW"/>
</dbReference>
<dbReference type="RefSeq" id="WP_370595635.1">
    <property type="nucleotide sequence ID" value="NZ_JALBUR010000005.1"/>
</dbReference>
<keyword evidence="6 9" id="KW-0067">ATP-binding</keyword>
<dbReference type="AlphaFoldDB" id="A0AB35U151"/>
<protein>
    <recommendedName>
        <fullName evidence="1">non-specific serine/threonine protein kinase</fullName>
        <ecNumber evidence="1">2.7.11.1</ecNumber>
    </recommendedName>
</protein>
<dbReference type="PANTHER" id="PTHR43289:SF34">
    <property type="entry name" value="SERINE_THREONINE-PROTEIN KINASE YBDM-RELATED"/>
    <property type="match status" value="1"/>
</dbReference>
<reference evidence="14 15" key="1">
    <citation type="submission" date="2022-03" db="EMBL/GenBank/DDBJ databases">
        <title>Novel taxa within the pig intestine.</title>
        <authorList>
            <person name="Wylensek D."/>
            <person name="Bishof K."/>
            <person name="Afrizal A."/>
            <person name="Clavel T."/>
        </authorList>
    </citation>
    <scope>NUCLEOTIDE SEQUENCE [LARGE SCALE GENOMIC DNA]</scope>
    <source>
        <strain evidence="14 15">CLA-KB-P133</strain>
    </source>
</reference>
<dbReference type="InterPro" id="IPR011009">
    <property type="entry name" value="Kinase-like_dom_sf"/>
</dbReference>
<name>A0AB35U151_9FIRM</name>
<evidence type="ECO:0000256" key="11">
    <source>
        <dbReference type="SAM" id="Phobius"/>
    </source>
</evidence>
<dbReference type="InterPro" id="IPR008271">
    <property type="entry name" value="Ser/Thr_kinase_AS"/>
</dbReference>
<feature type="domain" description="PASTA" evidence="13">
    <location>
        <begin position="372"/>
        <end position="439"/>
    </location>
</feature>
<comment type="catalytic activity">
    <reaction evidence="8">
        <text>L-seryl-[protein] + ATP = O-phospho-L-seryl-[protein] + ADP + H(+)</text>
        <dbReference type="Rhea" id="RHEA:17989"/>
        <dbReference type="Rhea" id="RHEA-COMP:9863"/>
        <dbReference type="Rhea" id="RHEA-COMP:11604"/>
        <dbReference type="ChEBI" id="CHEBI:15378"/>
        <dbReference type="ChEBI" id="CHEBI:29999"/>
        <dbReference type="ChEBI" id="CHEBI:30616"/>
        <dbReference type="ChEBI" id="CHEBI:83421"/>
        <dbReference type="ChEBI" id="CHEBI:456216"/>
        <dbReference type="EC" id="2.7.11.1"/>
    </reaction>
</comment>
<keyword evidence="5 14" id="KW-0418">Kinase</keyword>
<keyword evidence="11" id="KW-1133">Transmembrane helix</keyword>
<dbReference type="CDD" id="cd14014">
    <property type="entry name" value="STKc_PknB_like"/>
    <property type="match status" value="1"/>
</dbReference>
<evidence type="ECO:0000259" key="13">
    <source>
        <dbReference type="PROSITE" id="PS51178"/>
    </source>
</evidence>
<evidence type="ECO:0000259" key="12">
    <source>
        <dbReference type="PROSITE" id="PS50011"/>
    </source>
</evidence>
<keyword evidence="11" id="KW-0472">Membrane</keyword>
<dbReference type="Gene3D" id="3.30.10.20">
    <property type="match status" value="2"/>
</dbReference>
<keyword evidence="4 9" id="KW-0547">Nucleotide-binding</keyword>
<dbReference type="SMART" id="SM00220">
    <property type="entry name" value="S_TKc"/>
    <property type="match status" value="1"/>
</dbReference>
<evidence type="ECO:0000313" key="15">
    <source>
        <dbReference type="Proteomes" id="UP001286174"/>
    </source>
</evidence>
<dbReference type="EC" id="2.7.11.1" evidence="1"/>
<dbReference type="PROSITE" id="PS50011">
    <property type="entry name" value="PROTEIN_KINASE_DOM"/>
    <property type="match status" value="1"/>
</dbReference>
<feature type="transmembrane region" description="Helical" evidence="11">
    <location>
        <begin position="342"/>
        <end position="364"/>
    </location>
</feature>
<evidence type="ECO:0000256" key="2">
    <source>
        <dbReference type="ARBA" id="ARBA00022527"/>
    </source>
</evidence>
<dbReference type="PROSITE" id="PS00108">
    <property type="entry name" value="PROTEIN_KINASE_ST"/>
    <property type="match status" value="1"/>
</dbReference>
<evidence type="ECO:0000256" key="8">
    <source>
        <dbReference type="ARBA" id="ARBA00048679"/>
    </source>
</evidence>
<evidence type="ECO:0000256" key="5">
    <source>
        <dbReference type="ARBA" id="ARBA00022777"/>
    </source>
</evidence>
<gene>
    <name evidence="14" type="primary">pknB</name>
    <name evidence="14" type="ORF">MOZ60_03280</name>
</gene>
<evidence type="ECO:0000256" key="1">
    <source>
        <dbReference type="ARBA" id="ARBA00012513"/>
    </source>
</evidence>
<evidence type="ECO:0000256" key="10">
    <source>
        <dbReference type="SAM" id="MobiDB-lite"/>
    </source>
</evidence>
<evidence type="ECO:0000313" key="14">
    <source>
        <dbReference type="EMBL" id="MDX8419113.1"/>
    </source>
</evidence>
<dbReference type="Pfam" id="PF03793">
    <property type="entry name" value="PASTA"/>
    <property type="match status" value="2"/>
</dbReference>
<dbReference type="NCBIfam" id="NF033483">
    <property type="entry name" value="PknB_PASTA_kin"/>
    <property type="match status" value="1"/>
</dbReference>
<dbReference type="FunFam" id="3.30.200.20:FF:000035">
    <property type="entry name" value="Serine/threonine protein kinase Stk1"/>
    <property type="match status" value="1"/>
</dbReference>
<feature type="domain" description="Protein kinase" evidence="12">
    <location>
        <begin position="11"/>
        <end position="271"/>
    </location>
</feature>
<accession>A0AB35U151</accession>
<dbReference type="EMBL" id="JALBUR010000005">
    <property type="protein sequence ID" value="MDX8419113.1"/>
    <property type="molecule type" value="Genomic_DNA"/>
</dbReference>
<dbReference type="Gene3D" id="1.10.510.10">
    <property type="entry name" value="Transferase(Phosphotransferase) domain 1"/>
    <property type="match status" value="1"/>
</dbReference>
<feature type="region of interest" description="Disordered" evidence="10">
    <location>
        <begin position="595"/>
        <end position="614"/>
    </location>
</feature>
<sequence length="614" mass="66813">MSGKNMIANRYEVIQHIGQGGMADVFLAIDTILNRQVAIKILRADLSTDAVSILRFEREAQAATALAHPNIVEIYDVGDYKGHHYIVMEYVPGKTLKQIIRERGPLLNEETVDIMKQLVSAISEAHSRGIIHRDIKPQNVIIKSDGTLKILDFGIATAKGSMQLTQANNVMGSVHYLAPELAKGEPATVQSDIYALGIVMFEMLTGDVPFKADQAVQIALMHMRDPLPNVRQINPNVPQPMENIILRAVAKNPADRYQSAADMLADLSTCLDPARANEPRIETRPFADIKMAQGKSFDEGRPTDEDDDDEEEEDDDALFPHFHHKEKQKEEKKNKPKKKHRFLPKFLIILVICAIAAAGVYAAGRKGYISLGSTIVPDLTGMSLEDAAAACEKSGLVLDQDNVTYQLTEDTEKGIILSSDPSSGTKVDRKSTVTVTASSGIGEKMGDYTGQDVDQAAEELQKYSHLTVKTEAKDSDETPGTVISQEGIAAGDLFDPDQDNTITLVYSAYDSFVIPTSIIGMDVNSAASLLESMGAQAYASEIDPSTLSDDELNDISKNNLVGTVKYSSPSAGSTYTQKGNNAITLYYYSYQDVTTSDQNQTGSSDASASQTDGN</sequence>
<keyword evidence="3" id="KW-0808">Transferase</keyword>
<dbReference type="GO" id="GO:0005524">
    <property type="term" value="F:ATP binding"/>
    <property type="evidence" value="ECO:0007669"/>
    <property type="project" value="UniProtKB-UniRule"/>
</dbReference>
<feature type="region of interest" description="Disordered" evidence="10">
    <location>
        <begin position="282"/>
        <end position="337"/>
    </location>
</feature>
<dbReference type="SMART" id="SM00740">
    <property type="entry name" value="PASTA"/>
    <property type="match status" value="2"/>
</dbReference>
<dbReference type="PANTHER" id="PTHR43289">
    <property type="entry name" value="MITOGEN-ACTIVATED PROTEIN KINASE KINASE KINASE 20-RELATED"/>
    <property type="match status" value="1"/>
</dbReference>
<evidence type="ECO:0000256" key="7">
    <source>
        <dbReference type="ARBA" id="ARBA00047899"/>
    </source>
</evidence>
<evidence type="ECO:0000256" key="4">
    <source>
        <dbReference type="ARBA" id="ARBA00022741"/>
    </source>
</evidence>
<keyword evidence="11" id="KW-0812">Transmembrane</keyword>
<dbReference type="InterPro" id="IPR005543">
    <property type="entry name" value="PASTA_dom"/>
</dbReference>
<dbReference type="FunFam" id="1.10.510.10:FF:000021">
    <property type="entry name" value="Serine/threonine protein kinase"/>
    <property type="match status" value="1"/>
</dbReference>
<dbReference type="InterPro" id="IPR000719">
    <property type="entry name" value="Prot_kinase_dom"/>
</dbReference>
<dbReference type="Proteomes" id="UP001286174">
    <property type="component" value="Unassembled WGS sequence"/>
</dbReference>
<keyword evidence="2" id="KW-0723">Serine/threonine-protein kinase</keyword>
<dbReference type="Pfam" id="PF00069">
    <property type="entry name" value="Pkinase"/>
    <property type="match status" value="1"/>
</dbReference>
<keyword evidence="15" id="KW-1185">Reference proteome</keyword>
<feature type="domain" description="PASTA" evidence="13">
    <location>
        <begin position="442"/>
        <end position="508"/>
    </location>
</feature>
<dbReference type="PROSITE" id="PS00107">
    <property type="entry name" value="PROTEIN_KINASE_ATP"/>
    <property type="match status" value="1"/>
</dbReference>
<evidence type="ECO:0000256" key="3">
    <source>
        <dbReference type="ARBA" id="ARBA00022679"/>
    </source>
</evidence>
<comment type="caution">
    <text evidence="14">The sequence shown here is derived from an EMBL/GenBank/DDBJ whole genome shotgun (WGS) entry which is preliminary data.</text>
</comment>
<dbReference type="PROSITE" id="PS51178">
    <property type="entry name" value="PASTA"/>
    <property type="match status" value="2"/>
</dbReference>
<dbReference type="InterPro" id="IPR017441">
    <property type="entry name" value="Protein_kinase_ATP_BS"/>
</dbReference>
<feature type="compositionally biased region" description="Acidic residues" evidence="10">
    <location>
        <begin position="304"/>
        <end position="317"/>
    </location>
</feature>
<dbReference type="CDD" id="cd06577">
    <property type="entry name" value="PASTA_pknB"/>
    <property type="match status" value="2"/>
</dbReference>
<dbReference type="SUPFAM" id="SSF56112">
    <property type="entry name" value="Protein kinase-like (PK-like)"/>
    <property type="match status" value="1"/>
</dbReference>
<feature type="binding site" evidence="9">
    <location>
        <position position="40"/>
    </location>
    <ligand>
        <name>ATP</name>
        <dbReference type="ChEBI" id="CHEBI:30616"/>
    </ligand>
</feature>
<evidence type="ECO:0000256" key="9">
    <source>
        <dbReference type="PROSITE-ProRule" id="PRU10141"/>
    </source>
</evidence>
<organism evidence="14 15">
    <name type="scientific">Grylomicrobium aquisgranensis</name>
    <dbReference type="NCBI Taxonomy" id="2926318"/>
    <lineage>
        <taxon>Bacteria</taxon>
        <taxon>Bacillati</taxon>
        <taxon>Bacillota</taxon>
        <taxon>Erysipelotrichia</taxon>
        <taxon>Erysipelotrichales</taxon>
        <taxon>Erysipelotrichaceae</taxon>
        <taxon>Grylomicrobium</taxon>
    </lineage>
</organism>
<comment type="catalytic activity">
    <reaction evidence="7">
        <text>L-threonyl-[protein] + ATP = O-phospho-L-threonyl-[protein] + ADP + H(+)</text>
        <dbReference type="Rhea" id="RHEA:46608"/>
        <dbReference type="Rhea" id="RHEA-COMP:11060"/>
        <dbReference type="Rhea" id="RHEA-COMP:11605"/>
        <dbReference type="ChEBI" id="CHEBI:15378"/>
        <dbReference type="ChEBI" id="CHEBI:30013"/>
        <dbReference type="ChEBI" id="CHEBI:30616"/>
        <dbReference type="ChEBI" id="CHEBI:61977"/>
        <dbReference type="ChEBI" id="CHEBI:456216"/>
        <dbReference type="EC" id="2.7.11.1"/>
    </reaction>
</comment>
<evidence type="ECO:0000256" key="6">
    <source>
        <dbReference type="ARBA" id="ARBA00022840"/>
    </source>
</evidence>
<dbReference type="Gene3D" id="3.30.200.20">
    <property type="entry name" value="Phosphorylase Kinase, domain 1"/>
    <property type="match status" value="1"/>
</dbReference>